<keyword evidence="14" id="KW-1185">Reference proteome</keyword>
<dbReference type="Gene3D" id="3.40.50.2000">
    <property type="entry name" value="Glycogen Phosphorylase B"/>
    <property type="match status" value="2"/>
</dbReference>
<reference evidence="14" key="1">
    <citation type="journal article" date="2019" name="Int. J. Syst. Evol. Microbiol.">
        <title>The Global Catalogue of Microorganisms (GCM) 10K type strain sequencing project: providing services to taxonomists for standard genome sequencing and annotation.</title>
        <authorList>
            <consortium name="The Broad Institute Genomics Platform"/>
            <consortium name="The Broad Institute Genome Sequencing Center for Infectious Disease"/>
            <person name="Wu L."/>
            <person name="Ma J."/>
        </authorList>
    </citation>
    <scope>NUCLEOTIDE SEQUENCE [LARGE SCALE GENOMIC DNA]</scope>
    <source>
        <strain evidence="14">JCM 18472</strain>
    </source>
</reference>
<dbReference type="EC" id="2.4.1.227" evidence="10"/>
<dbReference type="InterPro" id="IPR004276">
    <property type="entry name" value="GlycoTrans_28_N"/>
</dbReference>
<feature type="binding site" evidence="10">
    <location>
        <begin position="279"/>
        <end position="284"/>
    </location>
    <ligand>
        <name>UDP-N-acetyl-alpha-D-glucosamine</name>
        <dbReference type="ChEBI" id="CHEBI:57705"/>
    </ligand>
</feature>
<dbReference type="CDD" id="cd03785">
    <property type="entry name" value="GT28_MurG"/>
    <property type="match status" value="1"/>
</dbReference>
<evidence type="ECO:0000256" key="6">
    <source>
        <dbReference type="ARBA" id="ARBA00022984"/>
    </source>
</evidence>
<dbReference type="PANTHER" id="PTHR21015:SF22">
    <property type="entry name" value="GLYCOSYLTRANSFERASE"/>
    <property type="match status" value="1"/>
</dbReference>
<dbReference type="InterPro" id="IPR006009">
    <property type="entry name" value="GlcNAc_MurG"/>
</dbReference>
<evidence type="ECO:0000256" key="1">
    <source>
        <dbReference type="ARBA" id="ARBA00022475"/>
    </source>
</evidence>
<keyword evidence="2 10" id="KW-0132">Cell division</keyword>
<keyword evidence="5 10" id="KW-0133">Cell shape</keyword>
<feature type="binding site" evidence="10">
    <location>
        <position position="305"/>
    </location>
    <ligand>
        <name>UDP-N-acetyl-alpha-D-glucosamine</name>
        <dbReference type="ChEBI" id="CHEBI:57705"/>
    </ligand>
</feature>
<comment type="similarity">
    <text evidence="10">Belongs to the glycosyltransferase 28 family. MurG subfamily.</text>
</comment>
<evidence type="ECO:0000259" key="11">
    <source>
        <dbReference type="Pfam" id="PF03033"/>
    </source>
</evidence>
<evidence type="ECO:0000313" key="13">
    <source>
        <dbReference type="EMBL" id="GAA5177411.1"/>
    </source>
</evidence>
<evidence type="ECO:0000256" key="9">
    <source>
        <dbReference type="ARBA" id="ARBA00023316"/>
    </source>
</evidence>
<dbReference type="InterPro" id="IPR007235">
    <property type="entry name" value="Glyco_trans_28_C"/>
</dbReference>
<sequence length="374" mass="39447">MVERAAVLAGQGSRLRVLIMAGGTGGHVIPALSLAKALATEGARVEWLGSPRGIENRLVPAAGLALHRIDVSGLRGNGLVGWLAVPVRLTRAIWQARRVIVAFDPHLVVGLGGFASGPGGLAAWLLRRPLIVHEQNAVAGLTNQVLARLATRAYAAFPGAFRKSGGREAIVIGNPVREEIALLGESPRQAPEMQGRRLRLLVVGGSLGAVALNDRVPQALALLPAAQRPTVRHQAGRERVDATRDNYREVGIEADIGEFIDDMAEAYDWADLVVCRSGALTVAELAAAAKPSLLVPFPHAVDDHQTVNAGYLVEAGAARLLPQKTLSAASLAEALSEVLDPQRLAGMATAARGRAQLDAVERLVAGCMETCFER</sequence>
<feature type="domain" description="Glycosyltransferase family 28 N-terminal" evidence="11">
    <location>
        <begin position="17"/>
        <end position="154"/>
    </location>
</feature>
<evidence type="ECO:0000256" key="3">
    <source>
        <dbReference type="ARBA" id="ARBA00022676"/>
    </source>
</evidence>
<organism evidence="13 14">
    <name type="scientific">Modicisalibacter zincidurans</name>
    <dbReference type="NCBI Taxonomy" id="1178777"/>
    <lineage>
        <taxon>Bacteria</taxon>
        <taxon>Pseudomonadati</taxon>
        <taxon>Pseudomonadota</taxon>
        <taxon>Gammaproteobacteria</taxon>
        <taxon>Oceanospirillales</taxon>
        <taxon>Halomonadaceae</taxon>
        <taxon>Modicisalibacter</taxon>
    </lineage>
</organism>
<comment type="caution">
    <text evidence="13">The sequence shown here is derived from an EMBL/GenBank/DDBJ whole genome shotgun (WGS) entry which is preliminary data.</text>
</comment>
<dbReference type="PANTHER" id="PTHR21015">
    <property type="entry name" value="UDP-N-ACETYLGLUCOSAMINE--N-ACETYLMURAMYL-(PENTAPEPTIDE) PYROPHOSPHORYL-UNDECAPRENOL N-ACETYLGLUCOSAMINE TRANSFERASE 1"/>
    <property type="match status" value="1"/>
</dbReference>
<evidence type="ECO:0000256" key="8">
    <source>
        <dbReference type="ARBA" id="ARBA00023306"/>
    </source>
</evidence>
<evidence type="ECO:0000259" key="12">
    <source>
        <dbReference type="Pfam" id="PF04101"/>
    </source>
</evidence>
<comment type="pathway">
    <text evidence="10">Cell wall biogenesis; peptidoglycan biosynthesis.</text>
</comment>
<protein>
    <recommendedName>
        <fullName evidence="10">UDP-N-acetylglucosamine--N-acetylmuramyl-(pentapeptide) pyrophosphoryl-undecaprenol N-acetylglucosamine transferase</fullName>
        <ecNumber evidence="10">2.4.1.227</ecNumber>
    </recommendedName>
    <alternativeName>
        <fullName evidence="10">Undecaprenyl-PP-MurNAc-pentapeptide-UDPGlcNAc GlcNAc transferase</fullName>
    </alternativeName>
</protein>
<keyword evidence="6 10" id="KW-0573">Peptidoglycan synthesis</keyword>
<evidence type="ECO:0000256" key="4">
    <source>
        <dbReference type="ARBA" id="ARBA00022679"/>
    </source>
</evidence>
<evidence type="ECO:0000256" key="2">
    <source>
        <dbReference type="ARBA" id="ARBA00022618"/>
    </source>
</evidence>
<feature type="domain" description="Glycosyl transferase family 28 C-terminal" evidence="12">
    <location>
        <begin position="200"/>
        <end position="362"/>
    </location>
</feature>
<evidence type="ECO:0000313" key="14">
    <source>
        <dbReference type="Proteomes" id="UP001500074"/>
    </source>
</evidence>
<comment type="subcellular location">
    <subcellularLocation>
        <location evidence="10">Cell membrane</location>
        <topology evidence="10">Peripheral membrane protein</topology>
        <orientation evidence="10">Cytoplasmic side</orientation>
    </subcellularLocation>
</comment>
<evidence type="ECO:0000256" key="5">
    <source>
        <dbReference type="ARBA" id="ARBA00022960"/>
    </source>
</evidence>
<name>A0ABP9RIK4_9GAMM</name>
<keyword evidence="4 10" id="KW-0808">Transferase</keyword>
<keyword evidence="8 10" id="KW-0131">Cell cycle</keyword>
<comment type="catalytic activity">
    <reaction evidence="10">
        <text>di-trans,octa-cis-undecaprenyl diphospho-N-acetyl-alpha-D-muramoyl-L-alanyl-D-glutamyl-meso-2,6-diaminopimeloyl-D-alanyl-D-alanine + UDP-N-acetyl-alpha-D-glucosamine = di-trans,octa-cis-undecaprenyl diphospho-[N-acetyl-alpha-D-glucosaminyl-(1-&gt;4)]-N-acetyl-alpha-D-muramoyl-L-alanyl-D-glutamyl-meso-2,6-diaminopimeloyl-D-alanyl-D-alanine + UDP + H(+)</text>
        <dbReference type="Rhea" id="RHEA:31227"/>
        <dbReference type="ChEBI" id="CHEBI:15378"/>
        <dbReference type="ChEBI" id="CHEBI:57705"/>
        <dbReference type="ChEBI" id="CHEBI:58223"/>
        <dbReference type="ChEBI" id="CHEBI:61387"/>
        <dbReference type="ChEBI" id="CHEBI:61388"/>
        <dbReference type="EC" id="2.4.1.227"/>
    </reaction>
</comment>
<feature type="binding site" evidence="10">
    <location>
        <position position="206"/>
    </location>
    <ligand>
        <name>UDP-N-acetyl-alpha-D-glucosamine</name>
        <dbReference type="ChEBI" id="CHEBI:57705"/>
    </ligand>
</feature>
<dbReference type="HAMAP" id="MF_00033">
    <property type="entry name" value="MurG"/>
    <property type="match status" value="1"/>
</dbReference>
<feature type="binding site" evidence="10">
    <location>
        <position position="177"/>
    </location>
    <ligand>
        <name>UDP-N-acetyl-alpha-D-glucosamine</name>
        <dbReference type="ChEBI" id="CHEBI:57705"/>
    </ligand>
</feature>
<gene>
    <name evidence="10 13" type="primary">murG</name>
    <name evidence="13" type="ORF">GCM10023342_25420</name>
</gene>
<evidence type="ECO:0000256" key="10">
    <source>
        <dbReference type="HAMAP-Rule" id="MF_00033"/>
    </source>
</evidence>
<keyword evidence="9 10" id="KW-0961">Cell wall biogenesis/degradation</keyword>
<feature type="binding site" evidence="10">
    <location>
        <begin position="24"/>
        <end position="26"/>
    </location>
    <ligand>
        <name>UDP-N-acetyl-alpha-D-glucosamine</name>
        <dbReference type="ChEBI" id="CHEBI:57705"/>
    </ligand>
</feature>
<dbReference type="EMBL" id="BAABKI010000025">
    <property type="protein sequence ID" value="GAA5177411.1"/>
    <property type="molecule type" value="Genomic_DNA"/>
</dbReference>
<feature type="binding site" evidence="10">
    <location>
        <position position="136"/>
    </location>
    <ligand>
        <name>UDP-N-acetyl-alpha-D-glucosamine</name>
        <dbReference type="ChEBI" id="CHEBI:57705"/>
    </ligand>
</feature>
<dbReference type="Pfam" id="PF03033">
    <property type="entry name" value="Glyco_transf_28"/>
    <property type="match status" value="1"/>
</dbReference>
<proteinExistence type="inferred from homology"/>
<comment type="function">
    <text evidence="10">Cell wall formation. Catalyzes the transfer of a GlcNAc subunit on undecaprenyl-pyrophosphoryl-MurNAc-pentapeptide (lipid intermediate I) to form undecaprenyl-pyrophosphoryl-MurNAc-(pentapeptide)GlcNAc (lipid intermediate II).</text>
</comment>
<dbReference type="NCBIfam" id="TIGR01133">
    <property type="entry name" value="murG"/>
    <property type="match status" value="1"/>
</dbReference>
<evidence type="ECO:0000256" key="7">
    <source>
        <dbReference type="ARBA" id="ARBA00023136"/>
    </source>
</evidence>
<dbReference type="Proteomes" id="UP001500074">
    <property type="component" value="Unassembled WGS sequence"/>
</dbReference>
<dbReference type="Pfam" id="PF04101">
    <property type="entry name" value="Glyco_tran_28_C"/>
    <property type="match status" value="1"/>
</dbReference>
<keyword evidence="1 10" id="KW-1003">Cell membrane</keyword>
<dbReference type="SUPFAM" id="SSF53756">
    <property type="entry name" value="UDP-Glycosyltransferase/glycogen phosphorylase"/>
    <property type="match status" value="1"/>
</dbReference>
<keyword evidence="3 10" id="KW-0328">Glycosyltransferase</keyword>
<feature type="binding site" evidence="10">
    <location>
        <position position="260"/>
    </location>
    <ligand>
        <name>UDP-N-acetyl-alpha-D-glucosamine</name>
        <dbReference type="ChEBI" id="CHEBI:57705"/>
    </ligand>
</feature>
<accession>A0ABP9RIK4</accession>
<keyword evidence="7 10" id="KW-0472">Membrane</keyword>